<gene>
    <name evidence="6" type="ORF">FH972_016614</name>
</gene>
<sequence length="255" mass="28685">MFEKFPPGRHSDTFSYVGSDGPGKWGSLSPKFAACSNGKHQAPVDIVKGQVVHNKRFEPLTRDYNPANATLINNGFNIEIRFEEHVGVLIVNGKNYTLKQVHWHTPSEHRIDGIQFPAEQHLVHRSTDGNVSVVSILYKYGASDSFLKKIKSNLDELAKDKCAGDEEAHIPLGIVDTKHMKRKTRKYYRYMGSFSTPPCTENILWNILGKVRSISPDQVQNLKAPLASSCKDNARPVQPLNGRKIELYDELDAKN</sequence>
<dbReference type="SUPFAM" id="SSF51069">
    <property type="entry name" value="Carbonic anhydrase"/>
    <property type="match status" value="1"/>
</dbReference>
<dbReference type="Gene3D" id="3.10.200.10">
    <property type="entry name" value="Alpha carbonic anhydrase"/>
    <property type="match status" value="1"/>
</dbReference>
<dbReference type="Proteomes" id="UP000327013">
    <property type="component" value="Chromosome 7"/>
</dbReference>
<evidence type="ECO:0000256" key="1">
    <source>
        <dbReference type="ARBA" id="ARBA00002904"/>
    </source>
</evidence>
<feature type="domain" description="Alpha-carbonic anhydrase" evidence="5">
    <location>
        <begin position="12"/>
        <end position="249"/>
    </location>
</feature>
<dbReference type="CDD" id="cd03124">
    <property type="entry name" value="alpha_CA_prokaryotic_like"/>
    <property type="match status" value="1"/>
</dbReference>
<dbReference type="AlphaFoldDB" id="A0A5N6RGP3"/>
<evidence type="ECO:0000256" key="3">
    <source>
        <dbReference type="ARBA" id="ARBA00006365"/>
    </source>
</evidence>
<name>A0A5N6RGP3_9ROSI</name>
<dbReference type="OrthoDB" id="429145at2759"/>
<organism evidence="6 7">
    <name type="scientific">Carpinus fangiana</name>
    <dbReference type="NCBI Taxonomy" id="176857"/>
    <lineage>
        <taxon>Eukaryota</taxon>
        <taxon>Viridiplantae</taxon>
        <taxon>Streptophyta</taxon>
        <taxon>Embryophyta</taxon>
        <taxon>Tracheophyta</taxon>
        <taxon>Spermatophyta</taxon>
        <taxon>Magnoliopsida</taxon>
        <taxon>eudicotyledons</taxon>
        <taxon>Gunneridae</taxon>
        <taxon>Pentapetalae</taxon>
        <taxon>rosids</taxon>
        <taxon>fabids</taxon>
        <taxon>Fagales</taxon>
        <taxon>Betulaceae</taxon>
        <taxon>Carpinus</taxon>
    </lineage>
</organism>
<accession>A0A5N6RGP3</accession>
<dbReference type="InterPro" id="IPR023561">
    <property type="entry name" value="Carbonic_anhydrase_a-class"/>
</dbReference>
<comment type="similarity">
    <text evidence="3">Belongs to the alpha-class carbonic anhydrase family.</text>
</comment>
<dbReference type="EMBL" id="CM017327">
    <property type="protein sequence ID" value="KAE8098561.1"/>
    <property type="molecule type" value="Genomic_DNA"/>
</dbReference>
<protein>
    <recommendedName>
        <fullName evidence="5">Alpha-carbonic anhydrase domain-containing protein</fullName>
    </recommendedName>
</protein>
<evidence type="ECO:0000313" key="6">
    <source>
        <dbReference type="EMBL" id="KAE8098561.1"/>
    </source>
</evidence>
<evidence type="ECO:0000256" key="2">
    <source>
        <dbReference type="ARBA" id="ARBA00004470"/>
    </source>
</evidence>
<dbReference type="InterPro" id="IPR001148">
    <property type="entry name" value="CA_dom"/>
</dbReference>
<keyword evidence="7" id="KW-1185">Reference proteome</keyword>
<dbReference type="PANTHER" id="PTHR18952:SF236">
    <property type="entry name" value="ALPHA CARBONIC ANHYDRASE 1, CHLOROPLASTIC"/>
    <property type="match status" value="1"/>
</dbReference>
<comment type="function">
    <text evidence="1">Reversible hydration of carbon dioxide.</text>
</comment>
<reference evidence="6 7" key="1">
    <citation type="submission" date="2019-06" db="EMBL/GenBank/DDBJ databases">
        <title>A chromosomal-level reference genome of Carpinus fangiana (Coryloideae, Betulaceae).</title>
        <authorList>
            <person name="Yang X."/>
            <person name="Wang Z."/>
            <person name="Zhang L."/>
            <person name="Hao G."/>
            <person name="Liu J."/>
            <person name="Yang Y."/>
        </authorList>
    </citation>
    <scope>NUCLEOTIDE SEQUENCE [LARGE SCALE GENOMIC DNA]</scope>
    <source>
        <strain evidence="6">Cfa_2016G</strain>
        <tissue evidence="6">Leaf</tissue>
    </source>
</reference>
<dbReference type="GO" id="GO:0009570">
    <property type="term" value="C:chloroplast stroma"/>
    <property type="evidence" value="ECO:0007669"/>
    <property type="project" value="UniProtKB-SubCell"/>
</dbReference>
<evidence type="ECO:0000256" key="4">
    <source>
        <dbReference type="ARBA" id="ARBA00048348"/>
    </source>
</evidence>
<comment type="catalytic activity">
    <reaction evidence="4">
        <text>hydrogencarbonate + H(+) = CO2 + H2O</text>
        <dbReference type="Rhea" id="RHEA:10748"/>
        <dbReference type="ChEBI" id="CHEBI:15377"/>
        <dbReference type="ChEBI" id="CHEBI:15378"/>
        <dbReference type="ChEBI" id="CHEBI:16526"/>
        <dbReference type="ChEBI" id="CHEBI:17544"/>
        <dbReference type="EC" id="4.2.1.1"/>
    </reaction>
</comment>
<dbReference type="GO" id="GO:0004089">
    <property type="term" value="F:carbonate dehydratase activity"/>
    <property type="evidence" value="ECO:0007669"/>
    <property type="project" value="UniProtKB-EC"/>
</dbReference>
<dbReference type="GO" id="GO:0008270">
    <property type="term" value="F:zinc ion binding"/>
    <property type="evidence" value="ECO:0007669"/>
    <property type="project" value="InterPro"/>
</dbReference>
<dbReference type="Pfam" id="PF00194">
    <property type="entry name" value="Carb_anhydrase"/>
    <property type="match status" value="1"/>
</dbReference>
<evidence type="ECO:0000313" key="7">
    <source>
        <dbReference type="Proteomes" id="UP000327013"/>
    </source>
</evidence>
<comment type="subcellular location">
    <subcellularLocation>
        <location evidence="2">Plastid</location>
        <location evidence="2">Chloroplast stroma</location>
    </subcellularLocation>
</comment>
<proteinExistence type="inferred from homology"/>
<evidence type="ECO:0000259" key="5">
    <source>
        <dbReference type="PROSITE" id="PS51144"/>
    </source>
</evidence>
<dbReference type="GO" id="GO:0006730">
    <property type="term" value="P:one-carbon metabolic process"/>
    <property type="evidence" value="ECO:0007669"/>
    <property type="project" value="TreeGrafter"/>
</dbReference>
<dbReference type="PROSITE" id="PS51144">
    <property type="entry name" value="ALPHA_CA_2"/>
    <property type="match status" value="1"/>
</dbReference>
<dbReference type="InterPro" id="IPR041891">
    <property type="entry name" value="Alpha_CA_prokaryot-like"/>
</dbReference>
<dbReference type="PANTHER" id="PTHR18952">
    <property type="entry name" value="CARBONIC ANHYDRASE"/>
    <property type="match status" value="1"/>
</dbReference>
<dbReference type="SMART" id="SM01057">
    <property type="entry name" value="Carb_anhydrase"/>
    <property type="match status" value="1"/>
</dbReference>
<dbReference type="InterPro" id="IPR036398">
    <property type="entry name" value="CA_dom_sf"/>
</dbReference>